<organism evidence="2 3">
    <name type="scientific">Candidatus Niyogibacteria bacterium CG10_big_fil_rev_8_21_14_0_10_46_36</name>
    <dbReference type="NCBI Taxonomy" id="1974726"/>
    <lineage>
        <taxon>Bacteria</taxon>
        <taxon>Candidatus Niyogiibacteriota</taxon>
    </lineage>
</organism>
<evidence type="ECO:0000256" key="1">
    <source>
        <dbReference type="SAM" id="Phobius"/>
    </source>
</evidence>
<evidence type="ECO:0000313" key="2">
    <source>
        <dbReference type="EMBL" id="PIR69171.1"/>
    </source>
</evidence>
<gene>
    <name evidence="2" type="ORF">COU47_04490</name>
</gene>
<dbReference type="EMBL" id="PFCO01000011">
    <property type="protein sequence ID" value="PIR69171.1"/>
    <property type="molecule type" value="Genomic_DNA"/>
</dbReference>
<dbReference type="Proteomes" id="UP000231503">
    <property type="component" value="Unassembled WGS sequence"/>
</dbReference>
<accession>A0A2H0TCA2</accession>
<reference evidence="3" key="1">
    <citation type="submission" date="2017-09" db="EMBL/GenBank/DDBJ databases">
        <title>Depth-based differentiation of microbial function through sediment-hosted aquifers and enrichment of novel symbionts in the deep terrestrial subsurface.</title>
        <authorList>
            <person name="Probst A.J."/>
            <person name="Ladd B."/>
            <person name="Jarett J.K."/>
            <person name="Geller-Mcgrath D.E."/>
            <person name="Sieber C.M.K."/>
            <person name="Emerson J.B."/>
            <person name="Anantharaman K."/>
            <person name="Thomas B.C."/>
            <person name="Malmstrom R."/>
            <person name="Stieglmeier M."/>
            <person name="Klingl A."/>
            <person name="Woyke T."/>
            <person name="Ryan C.M."/>
            <person name="Banfield J.F."/>
        </authorList>
    </citation>
    <scope>NUCLEOTIDE SEQUENCE [LARGE SCALE GENOMIC DNA]</scope>
</reference>
<keyword evidence="1" id="KW-0812">Transmembrane</keyword>
<comment type="caution">
    <text evidence="2">The sequence shown here is derived from an EMBL/GenBank/DDBJ whole genome shotgun (WGS) entry which is preliminary data.</text>
</comment>
<name>A0A2H0TCA2_9BACT</name>
<keyword evidence="1" id="KW-1133">Transmembrane helix</keyword>
<proteinExistence type="predicted"/>
<dbReference type="AlphaFoldDB" id="A0A2H0TCA2"/>
<protein>
    <submittedName>
        <fullName evidence="2">Uncharacterized protein</fullName>
    </submittedName>
</protein>
<evidence type="ECO:0000313" key="3">
    <source>
        <dbReference type="Proteomes" id="UP000231503"/>
    </source>
</evidence>
<keyword evidence="1" id="KW-0472">Membrane</keyword>
<feature type="transmembrane region" description="Helical" evidence="1">
    <location>
        <begin position="12"/>
        <end position="30"/>
    </location>
</feature>
<sequence>MNEQEADKLFGHVVITGIVIVGILWLSGAFEGNKKSSSQIRVDVYSDCVDMGGRNCRDLLR</sequence>